<evidence type="ECO:0000256" key="3">
    <source>
        <dbReference type="SAM" id="Phobius"/>
    </source>
</evidence>
<sequence>MGGGFSLLNLQLRKELDLFVLLVNCFNLPGLRMTMLILLLFGRISRGSTLGWSMRLSLGANIMKLADGLFLESCREIATKYPGIKYNEMIVDDTCMQLVSKPEQFGVMVTPNLYGNLVANTAGGIAGETGGGLDVGCYI</sequence>
<dbReference type="PANTHER" id="PTHR11835:SF42">
    <property type="entry name" value="ISOCITRATE DEHYDROGENASE [NAD] SUBUNIT BETA, MITOCHONDRIAL"/>
    <property type="match status" value="1"/>
</dbReference>
<protein>
    <recommendedName>
        <fullName evidence="4">Isopropylmalate dehydrogenase-like domain-containing protein</fullName>
    </recommendedName>
</protein>
<dbReference type="GO" id="GO:0006102">
    <property type="term" value="P:isocitrate metabolic process"/>
    <property type="evidence" value="ECO:0007669"/>
    <property type="project" value="TreeGrafter"/>
</dbReference>
<keyword evidence="6" id="KW-1185">Reference proteome</keyword>
<dbReference type="Gramene" id="Kaladp0032s0397.1.v1.1">
    <property type="protein sequence ID" value="Kaladp0032s0397.1.v1.1"/>
    <property type="gene ID" value="Kaladp0032s0397.v1.1"/>
</dbReference>
<keyword evidence="3" id="KW-0812">Transmembrane</keyword>
<dbReference type="Pfam" id="PF00180">
    <property type="entry name" value="Iso_dh"/>
    <property type="match status" value="1"/>
</dbReference>
<evidence type="ECO:0000256" key="2">
    <source>
        <dbReference type="ARBA" id="ARBA00022532"/>
    </source>
</evidence>
<comment type="similarity">
    <text evidence="1">Belongs to the isocitrate and isopropylmalate dehydrogenases family.</text>
</comment>
<evidence type="ECO:0000313" key="5">
    <source>
        <dbReference type="EnsemblPlants" id="Kaladp0032s0397.1.v1.1"/>
    </source>
</evidence>
<keyword evidence="3" id="KW-0472">Membrane</keyword>
<dbReference type="Proteomes" id="UP000594263">
    <property type="component" value="Unplaced"/>
</dbReference>
<feature type="transmembrane region" description="Helical" evidence="3">
    <location>
        <begin position="18"/>
        <end position="41"/>
    </location>
</feature>
<reference evidence="5" key="1">
    <citation type="submission" date="2021-01" db="UniProtKB">
        <authorList>
            <consortium name="EnsemblPlants"/>
        </authorList>
    </citation>
    <scope>IDENTIFICATION</scope>
</reference>
<evidence type="ECO:0000256" key="1">
    <source>
        <dbReference type="ARBA" id="ARBA00007769"/>
    </source>
</evidence>
<evidence type="ECO:0000313" key="6">
    <source>
        <dbReference type="Proteomes" id="UP000594263"/>
    </source>
</evidence>
<proteinExistence type="inferred from homology"/>
<dbReference type="SMART" id="SM01329">
    <property type="entry name" value="Iso_dh"/>
    <property type="match status" value="1"/>
</dbReference>
<keyword evidence="2" id="KW-0816">Tricarboxylic acid cycle</keyword>
<dbReference type="SUPFAM" id="SSF53659">
    <property type="entry name" value="Isocitrate/Isopropylmalate dehydrogenase-like"/>
    <property type="match status" value="1"/>
</dbReference>
<dbReference type="InterPro" id="IPR024084">
    <property type="entry name" value="IsoPropMal-DH-like_dom"/>
</dbReference>
<keyword evidence="3" id="KW-1133">Transmembrane helix</keyword>
<dbReference type="GO" id="GO:0006099">
    <property type="term" value="P:tricarboxylic acid cycle"/>
    <property type="evidence" value="ECO:0007669"/>
    <property type="project" value="UniProtKB-KW"/>
</dbReference>
<dbReference type="OMA" id="HRCCREV"/>
<dbReference type="Gene3D" id="3.40.718.10">
    <property type="entry name" value="Isopropylmalate Dehydrogenase"/>
    <property type="match status" value="1"/>
</dbReference>
<dbReference type="PANTHER" id="PTHR11835">
    <property type="entry name" value="DECARBOXYLATING DEHYDROGENASES-ISOCITRATE, ISOPROPYLMALATE, TARTRATE"/>
    <property type="match status" value="1"/>
</dbReference>
<evidence type="ECO:0000259" key="4">
    <source>
        <dbReference type="SMART" id="SM01329"/>
    </source>
</evidence>
<dbReference type="GO" id="GO:0004449">
    <property type="term" value="F:isocitrate dehydrogenase (NAD+) activity"/>
    <property type="evidence" value="ECO:0007669"/>
    <property type="project" value="TreeGrafter"/>
</dbReference>
<organism evidence="5 6">
    <name type="scientific">Kalanchoe fedtschenkoi</name>
    <name type="common">Lavender scallops</name>
    <name type="synonym">South American air plant</name>
    <dbReference type="NCBI Taxonomy" id="63787"/>
    <lineage>
        <taxon>Eukaryota</taxon>
        <taxon>Viridiplantae</taxon>
        <taxon>Streptophyta</taxon>
        <taxon>Embryophyta</taxon>
        <taxon>Tracheophyta</taxon>
        <taxon>Spermatophyta</taxon>
        <taxon>Magnoliopsida</taxon>
        <taxon>eudicotyledons</taxon>
        <taxon>Gunneridae</taxon>
        <taxon>Pentapetalae</taxon>
        <taxon>Saxifragales</taxon>
        <taxon>Crassulaceae</taxon>
        <taxon>Kalanchoe</taxon>
    </lineage>
</organism>
<feature type="domain" description="Isopropylmalate dehydrogenase-like" evidence="4">
    <location>
        <begin position="1"/>
        <end position="139"/>
    </location>
</feature>
<dbReference type="GO" id="GO:0005739">
    <property type="term" value="C:mitochondrion"/>
    <property type="evidence" value="ECO:0007669"/>
    <property type="project" value="TreeGrafter"/>
</dbReference>
<accession>A0A7N0TCS6</accession>
<name>A0A7N0TCS6_KALFE</name>
<dbReference type="AlphaFoldDB" id="A0A7N0TCS6"/>
<dbReference type="EnsemblPlants" id="Kaladp0032s0397.1.v1.1">
    <property type="protein sequence ID" value="Kaladp0032s0397.1.v1.1"/>
    <property type="gene ID" value="Kaladp0032s0397.v1.1"/>
</dbReference>